<evidence type="ECO:0000256" key="1">
    <source>
        <dbReference type="ARBA" id="ARBA00007361"/>
    </source>
</evidence>
<organism evidence="3 4">
    <name type="scientific">Eptatretus burgeri</name>
    <name type="common">Inshore hagfish</name>
    <dbReference type="NCBI Taxonomy" id="7764"/>
    <lineage>
        <taxon>Eukaryota</taxon>
        <taxon>Metazoa</taxon>
        <taxon>Chordata</taxon>
        <taxon>Craniata</taxon>
        <taxon>Vertebrata</taxon>
        <taxon>Cyclostomata</taxon>
        <taxon>Myxini</taxon>
        <taxon>Myxiniformes</taxon>
        <taxon>Myxinidae</taxon>
        <taxon>Eptatretinae</taxon>
        <taxon>Eptatretus</taxon>
    </lineage>
</organism>
<comment type="similarity">
    <text evidence="1">Belongs to the GADD45 family.</text>
</comment>
<protein>
    <recommendedName>
        <fullName evidence="2">Ribosomal protein eL8/eL30/eS12/Gadd45 domain-containing protein</fullName>
    </recommendedName>
</protein>
<dbReference type="InterPro" id="IPR024824">
    <property type="entry name" value="GADD45"/>
</dbReference>
<dbReference type="InterPro" id="IPR004038">
    <property type="entry name" value="Ribosomal_eL8/eL30/eS12/Gad45"/>
</dbReference>
<dbReference type="GO" id="GO:0005634">
    <property type="term" value="C:nucleus"/>
    <property type="evidence" value="ECO:0007669"/>
    <property type="project" value="InterPro"/>
</dbReference>
<dbReference type="Proteomes" id="UP000694388">
    <property type="component" value="Unplaced"/>
</dbReference>
<sequence>MSCTVQYPRVFNANDRPLVAPDYQVAMTLEDFVGTDVCTGQKLAGQALEELLLEAQKQGAVTVGVYEAAKLLNVDPDSVLLCVLAADEDDEADLALQIHFTLIQAFCCENDIAVLRLGGVQRLAELVGGTNAADEPRDLHCVLLSGGRGATHLLQPPLHRLTAFCAESRGRDQWVPFISLPQR</sequence>
<accession>A0A8C4PX40</accession>
<dbReference type="GeneTree" id="ENSGT00950000182964"/>
<dbReference type="Ensembl" id="ENSEBUT00000002400.1">
    <property type="protein sequence ID" value="ENSEBUP00000002054.1"/>
    <property type="gene ID" value="ENSEBUG00000001643.1"/>
</dbReference>
<keyword evidence="4" id="KW-1185">Reference proteome</keyword>
<dbReference type="GO" id="GO:0005737">
    <property type="term" value="C:cytoplasm"/>
    <property type="evidence" value="ECO:0007669"/>
    <property type="project" value="TreeGrafter"/>
</dbReference>
<dbReference type="PANTHER" id="PTHR10411">
    <property type="entry name" value="GROWTH ARREST AND DNA DAMAGE-INDUCIBLE PROTEIN GADD45"/>
    <property type="match status" value="1"/>
</dbReference>
<dbReference type="GO" id="GO:0051726">
    <property type="term" value="P:regulation of cell cycle"/>
    <property type="evidence" value="ECO:0007669"/>
    <property type="project" value="InterPro"/>
</dbReference>
<name>A0A8C4PX40_EPTBU</name>
<dbReference type="Pfam" id="PF01248">
    <property type="entry name" value="Ribosomal_L7Ae"/>
    <property type="match status" value="1"/>
</dbReference>
<dbReference type="Gene3D" id="3.30.1330.30">
    <property type="match status" value="1"/>
</dbReference>
<dbReference type="SUPFAM" id="SSF55315">
    <property type="entry name" value="L30e-like"/>
    <property type="match status" value="1"/>
</dbReference>
<evidence type="ECO:0000259" key="2">
    <source>
        <dbReference type="Pfam" id="PF01248"/>
    </source>
</evidence>
<dbReference type="InterPro" id="IPR029064">
    <property type="entry name" value="Ribosomal_eL30-like_sf"/>
</dbReference>
<reference evidence="3" key="2">
    <citation type="submission" date="2025-09" db="UniProtKB">
        <authorList>
            <consortium name="Ensembl"/>
        </authorList>
    </citation>
    <scope>IDENTIFICATION</scope>
</reference>
<feature type="domain" description="Ribosomal protein eL8/eL30/eS12/Gadd45" evidence="2">
    <location>
        <begin position="47"/>
        <end position="129"/>
    </location>
</feature>
<dbReference type="OMA" id="RENDVRC"/>
<dbReference type="PANTHER" id="PTHR10411:SF8">
    <property type="entry name" value="FI09246P"/>
    <property type="match status" value="1"/>
</dbReference>
<reference evidence="3" key="1">
    <citation type="submission" date="2025-08" db="UniProtKB">
        <authorList>
            <consortium name="Ensembl"/>
        </authorList>
    </citation>
    <scope>IDENTIFICATION</scope>
</reference>
<dbReference type="AlphaFoldDB" id="A0A8C4PX40"/>
<evidence type="ECO:0000313" key="3">
    <source>
        <dbReference type="Ensembl" id="ENSEBUP00000002054.1"/>
    </source>
</evidence>
<evidence type="ECO:0000313" key="4">
    <source>
        <dbReference type="Proteomes" id="UP000694388"/>
    </source>
</evidence>
<proteinExistence type="inferred from homology"/>